<evidence type="ECO:0000313" key="8">
    <source>
        <dbReference type="EMBL" id="WFD34056.1"/>
    </source>
</evidence>
<dbReference type="AlphaFoldDB" id="A0AAF0EP85"/>
<organism evidence="8 9">
    <name type="scientific">Malassezia cuniculi</name>
    <dbReference type="NCBI Taxonomy" id="948313"/>
    <lineage>
        <taxon>Eukaryota</taxon>
        <taxon>Fungi</taxon>
        <taxon>Dikarya</taxon>
        <taxon>Basidiomycota</taxon>
        <taxon>Ustilaginomycotina</taxon>
        <taxon>Malasseziomycetes</taxon>
        <taxon>Malasseziales</taxon>
        <taxon>Malasseziaceae</taxon>
        <taxon>Malassezia</taxon>
    </lineage>
</organism>
<feature type="transmembrane region" description="Helical" evidence="6">
    <location>
        <begin position="401"/>
        <end position="419"/>
    </location>
</feature>
<dbReference type="SUPFAM" id="SSF51206">
    <property type="entry name" value="cAMP-binding domain-like"/>
    <property type="match status" value="1"/>
</dbReference>
<dbReference type="InterPro" id="IPR018490">
    <property type="entry name" value="cNMP-bd_dom_sf"/>
</dbReference>
<dbReference type="GO" id="GO:0016020">
    <property type="term" value="C:membrane"/>
    <property type="evidence" value="ECO:0007669"/>
    <property type="project" value="UniProtKB-SubCell"/>
</dbReference>
<evidence type="ECO:0000313" key="9">
    <source>
        <dbReference type="Proteomes" id="UP001219933"/>
    </source>
</evidence>
<proteinExistence type="predicted"/>
<feature type="domain" description="SLC26A/SulP transporter" evidence="7">
    <location>
        <begin position="44"/>
        <end position="464"/>
    </location>
</feature>
<dbReference type="InterPro" id="IPR052706">
    <property type="entry name" value="Membrane-Transporter-like"/>
</dbReference>
<evidence type="ECO:0000259" key="7">
    <source>
        <dbReference type="Pfam" id="PF00916"/>
    </source>
</evidence>
<protein>
    <recommendedName>
        <fullName evidence="7">SLC26A/SulP transporter domain-containing protein</fullName>
    </recommendedName>
</protein>
<feature type="transmembrane region" description="Helical" evidence="6">
    <location>
        <begin position="367"/>
        <end position="389"/>
    </location>
</feature>
<dbReference type="Proteomes" id="UP001219933">
    <property type="component" value="Chromosome 1"/>
</dbReference>
<keyword evidence="4 6" id="KW-0472">Membrane</keyword>
<gene>
    <name evidence="8" type="ORF">MCUN1_000884</name>
</gene>
<evidence type="ECO:0000256" key="4">
    <source>
        <dbReference type="ARBA" id="ARBA00023136"/>
    </source>
</evidence>
<feature type="transmembrane region" description="Helical" evidence="6">
    <location>
        <begin position="130"/>
        <end position="155"/>
    </location>
</feature>
<evidence type="ECO:0000256" key="1">
    <source>
        <dbReference type="ARBA" id="ARBA00004141"/>
    </source>
</evidence>
<feature type="compositionally biased region" description="Low complexity" evidence="5">
    <location>
        <begin position="674"/>
        <end position="695"/>
    </location>
</feature>
<keyword evidence="3 6" id="KW-1133">Transmembrane helix</keyword>
<feature type="transmembrane region" description="Helical" evidence="6">
    <location>
        <begin position="78"/>
        <end position="99"/>
    </location>
</feature>
<feature type="transmembrane region" description="Helical" evidence="6">
    <location>
        <begin position="328"/>
        <end position="347"/>
    </location>
</feature>
<feature type="transmembrane region" description="Helical" evidence="6">
    <location>
        <begin position="456"/>
        <end position="475"/>
    </location>
</feature>
<feature type="region of interest" description="Disordered" evidence="5">
    <location>
        <begin position="663"/>
        <end position="695"/>
    </location>
</feature>
<evidence type="ECO:0000256" key="3">
    <source>
        <dbReference type="ARBA" id="ARBA00022989"/>
    </source>
</evidence>
<keyword evidence="2 6" id="KW-0812">Transmembrane</keyword>
<dbReference type="InterPro" id="IPR011547">
    <property type="entry name" value="SLC26A/SulP_dom"/>
</dbReference>
<comment type="subcellular location">
    <subcellularLocation>
        <location evidence="1">Membrane</location>
        <topology evidence="1">Multi-pass membrane protein</topology>
    </subcellularLocation>
</comment>
<dbReference type="Pfam" id="PF00916">
    <property type="entry name" value="Sulfate_transp"/>
    <property type="match status" value="1"/>
</dbReference>
<feature type="transmembrane region" description="Helical" evidence="6">
    <location>
        <begin position="204"/>
        <end position="229"/>
    </location>
</feature>
<feature type="transmembrane region" description="Helical" evidence="6">
    <location>
        <begin position="37"/>
        <end position="62"/>
    </location>
</feature>
<dbReference type="EMBL" id="CP119877">
    <property type="protein sequence ID" value="WFD34056.1"/>
    <property type="molecule type" value="Genomic_DNA"/>
</dbReference>
<dbReference type="PANTHER" id="PTHR43310">
    <property type="entry name" value="SULFATE TRANSPORTER YBAR-RELATED"/>
    <property type="match status" value="1"/>
</dbReference>
<reference evidence="8" key="1">
    <citation type="submission" date="2023-03" db="EMBL/GenBank/DDBJ databases">
        <title>Mating type loci evolution in Malassezia.</title>
        <authorList>
            <person name="Coelho M.A."/>
        </authorList>
    </citation>
    <scope>NUCLEOTIDE SEQUENCE</scope>
    <source>
        <strain evidence="8">CBS 11721</strain>
    </source>
</reference>
<sequence length="945" mass="104584">MDEPAAFSGVLTAPSIAREWWSQARHKPRVSLKRTRAFSVPAIILATLINIFDAASMGLLVFPTGSSEAFEGLQSQSIAIFLLSTIVCQLVFVLGGTNFPQAQGAMLIEVLPFMQTMATKLSREIDDKNALLATTVVSYAISSIVLGVLCILLGLFKTDRWIAYVPEPVLVGALGAIGLSLFLSGFDVTQRSTFEWNAQYIRGLFTSTGTPVMFCALCGMIVLCTGVRIKRPETPPPRWKTSWHRRITWDLRKHISNSFFVPGFIIVSAIAFWIGAGASRRSLMDLENSHWLFAHVPPDATIGSRMQFYEFWMLYDFKIIRWDAIRSIFVDIIILVIIGAINLPIYYPALRESLPKTPRTATIQKEFLGHGISNILSGAVGSLPNLIVLSNSIFFTRAGGGRFESYFVLFFTTLFFIFSKLVLPYIPTLCAAQMVYFIGVELMAEALIPTWKTKSLLEYLVIVGTMVACTALGFAQGVGVGLAATLAALGFEHLADYEIRTCFIPLRDLVDVRVLSPRVVDQISEESSALQIGIISLSGHAGYTAATKVREAVHAVQQTGCAAIVLDLTRMVRIDIATATQITEERGETHANSSNPPGFLIGVPRGTSRYQVLERADLVCADPLIADAATVSGAITRGLWAVDGLLDVVNWLSSRMTATRPRLPRWARQRQDSPFHSVSPSRHPSVSSSRHASVSSSRQSSVDIYLGDLRQPKLPTVTIDPTLDDYHKWRACWEQLCCNTADPATPGDMTSILSDYSTLKRPLVASREDSFVPQLEKYGRIVFHEPGTLLSSAGDPVESVHIVVVGSIEMRILAPPLPSKSDAVATNPAQKVDLTPADWLRSAYRFTRRKRIRIDEQVYWRVNHTLGDVIGLAELHFAEPWRGDVSTAGHLSAPCITIEFDADTISNVPELAFALDAYHLQRQYRVNRLQEIYRSRLHQGQQYSW</sequence>
<feature type="transmembrane region" description="Helical" evidence="6">
    <location>
        <begin position="161"/>
        <end position="183"/>
    </location>
</feature>
<accession>A0AAF0EP85</accession>
<name>A0AAF0EP85_9BASI</name>
<dbReference type="PANTHER" id="PTHR43310:SF4">
    <property type="entry name" value="AFR304WP"/>
    <property type="match status" value="1"/>
</dbReference>
<feature type="transmembrane region" description="Helical" evidence="6">
    <location>
        <begin position="259"/>
        <end position="278"/>
    </location>
</feature>
<evidence type="ECO:0000256" key="6">
    <source>
        <dbReference type="SAM" id="Phobius"/>
    </source>
</evidence>
<evidence type="ECO:0000256" key="5">
    <source>
        <dbReference type="SAM" id="MobiDB-lite"/>
    </source>
</evidence>
<keyword evidence="9" id="KW-1185">Reference proteome</keyword>
<evidence type="ECO:0000256" key="2">
    <source>
        <dbReference type="ARBA" id="ARBA00022692"/>
    </source>
</evidence>